<organism evidence="1 2">
    <name type="scientific">Citrus sinensis</name>
    <name type="common">Sweet orange</name>
    <name type="synonym">Citrus aurantium var. sinensis</name>
    <dbReference type="NCBI Taxonomy" id="2711"/>
    <lineage>
        <taxon>Eukaryota</taxon>
        <taxon>Viridiplantae</taxon>
        <taxon>Streptophyta</taxon>
        <taxon>Embryophyta</taxon>
        <taxon>Tracheophyta</taxon>
        <taxon>Spermatophyta</taxon>
        <taxon>Magnoliopsida</taxon>
        <taxon>eudicotyledons</taxon>
        <taxon>Gunneridae</taxon>
        <taxon>Pentapetalae</taxon>
        <taxon>rosids</taxon>
        <taxon>malvids</taxon>
        <taxon>Sapindales</taxon>
        <taxon>Rutaceae</taxon>
        <taxon>Aurantioideae</taxon>
        <taxon>Citrus</taxon>
    </lineage>
</organism>
<name>A0ACB8HZE7_CITSI</name>
<keyword evidence="2" id="KW-1185">Reference proteome</keyword>
<reference evidence="2" key="1">
    <citation type="journal article" date="2023" name="Hortic. Res.">
        <title>A chromosome-level phased genome enabling allele-level studies in sweet orange: a case study on citrus Huanglongbing tolerance.</title>
        <authorList>
            <person name="Wu B."/>
            <person name="Yu Q."/>
            <person name="Deng Z."/>
            <person name="Duan Y."/>
            <person name="Luo F."/>
            <person name="Gmitter F. Jr."/>
        </authorList>
    </citation>
    <scope>NUCLEOTIDE SEQUENCE [LARGE SCALE GENOMIC DNA]</scope>
    <source>
        <strain evidence="2">cv. Valencia</strain>
    </source>
</reference>
<evidence type="ECO:0000313" key="1">
    <source>
        <dbReference type="EMBL" id="KAH9680193.1"/>
    </source>
</evidence>
<protein>
    <submittedName>
        <fullName evidence="1">Uncharacterized protein</fullName>
    </submittedName>
</protein>
<accession>A0ACB8HZE7</accession>
<dbReference type="EMBL" id="CM039178">
    <property type="protein sequence ID" value="KAH9680193.1"/>
    <property type="molecule type" value="Genomic_DNA"/>
</dbReference>
<sequence length="1157" mass="132969">MFTANITANINFIPMLNAFNFKSWHENISIVLAVMDLDLALRVDSPPLLMDESTIDDKREMERHTWWIDSGGTAHISVYMQGYMNCRKPNDGERYNGSGEQHPGPFAKFLEECGIVPWYTMSGNTRFFEDVEFAGGDMARDFVFEEEYVNIPISVIGIDHGLILDLFKTQQIKTMLENPPYKKIDAMNEEMKPMKDNDVWDLVPLPEGTKPISCKWIFKTKRNSKRQCGEFSAHTVDHSSTTDDQTSDSNLAVSDSHTETDTESSVSTSDSEKSYADITRILMAQPNQPPPGQTSHTEPYVDIPSEVEEEMPESSATNQPPPAQAHTSSPSQKSSNGPWFTFDDLPSHKWRDRLNEMSAWIDLQMLRPGAITQSVLREFATRFTGALRDWFDSLGNYRQLQFVQLPEVSSALAVIHDQFLGDPSAVFEAARRDYLNMKCCSLNTKDLDFYYKRMSLLFYKLNGFNEPTLKHVFLASLPDELQPDIQRQLTASNLSLHNISLGKIFQLAKTCLDKLCEQKQFFKKLCEQKQFFKELLKDKEPFRNACKKPYLQIKCKQKKDYDCSPKKKRHFKKFRNPEFHPDLVDPESLTDSSERSHLLPETLNEENQADVSSARRKTILPKTVPTSEKNLFDEPNDETAFALQNSSDDSNSDQSQISFHQQLLSLDTTIPIPSIKLQILPSKFQRPIPAIGLIDTGAQRSMLNPHLLPPEYWTDYEEHFKAVNGKLFTTSLITKKPIGSHDEHRQLLTQFYEIVHSYGIMLSTKKSTIATDNIEFIVQQFLGIINYIRDFIPHVDHYTHHLSALLKKKPPEWNTDHTNAVTTLKQIAQNPPPLKLITNGKRILQTDASDDSWGAILLEETNGKEHFIAYASGQFSDTQKHYHSVFKEILAVKNGIKKFEYHLIGHHFLIRMDSSVFPNILNFKESFPFSSFHPENLFLTDLTLDPSRETTEDVLWYLWCLTVLYATKLVLPITPTLEHLLDSNKATSLTWTLLEWFSPIPWWRKKLQQLSENYNLERMPASEAQMFTSVFIIHRPYFQHPDTKLFWTQDQDPHPNLPKLTRPLNPPKLTKPLKHPLGQDTAEIVLIPITVVPTAYRYTRIAPRVFLLDYHKRAISKQFSKDMALRIANQSTKESLMSSSTMASEFIACYEASNHRI</sequence>
<dbReference type="Proteomes" id="UP000829398">
    <property type="component" value="Chromosome 9"/>
</dbReference>
<comment type="caution">
    <text evidence="1">The sequence shown here is derived from an EMBL/GenBank/DDBJ whole genome shotgun (WGS) entry which is preliminary data.</text>
</comment>
<gene>
    <name evidence="1" type="ORF">KPL71_026462</name>
</gene>
<proteinExistence type="predicted"/>
<evidence type="ECO:0000313" key="2">
    <source>
        <dbReference type="Proteomes" id="UP000829398"/>
    </source>
</evidence>